<feature type="region of interest" description="Disordered" evidence="1">
    <location>
        <begin position="97"/>
        <end position="117"/>
    </location>
</feature>
<dbReference type="EMBL" id="GFPF01008918">
    <property type="protein sequence ID" value="MAA20064.1"/>
    <property type="molecule type" value="Transcribed_RNA"/>
</dbReference>
<feature type="compositionally biased region" description="Polar residues" evidence="1">
    <location>
        <begin position="104"/>
        <end position="117"/>
    </location>
</feature>
<reference evidence="2" key="1">
    <citation type="journal article" date="2017" name="Parasit. Vectors">
        <title>Sialotranscriptomics of Rhipicephalus zambeziensis reveals intricate expression profiles of secretory proteins and suggests tight temporal transcriptional regulation during blood-feeding.</title>
        <authorList>
            <person name="de Castro M.H."/>
            <person name="de Klerk D."/>
            <person name="Pienaar R."/>
            <person name="Rees D.J.G."/>
            <person name="Mans B.J."/>
        </authorList>
    </citation>
    <scope>NUCLEOTIDE SEQUENCE</scope>
    <source>
        <tissue evidence="2">Salivary glands</tissue>
    </source>
</reference>
<proteinExistence type="predicted"/>
<accession>A0A224Z1F9</accession>
<organism evidence="2">
    <name type="scientific">Rhipicephalus zambeziensis</name>
    <dbReference type="NCBI Taxonomy" id="60191"/>
    <lineage>
        <taxon>Eukaryota</taxon>
        <taxon>Metazoa</taxon>
        <taxon>Ecdysozoa</taxon>
        <taxon>Arthropoda</taxon>
        <taxon>Chelicerata</taxon>
        <taxon>Arachnida</taxon>
        <taxon>Acari</taxon>
        <taxon>Parasitiformes</taxon>
        <taxon>Ixodida</taxon>
        <taxon>Ixodoidea</taxon>
        <taxon>Ixodidae</taxon>
        <taxon>Rhipicephalinae</taxon>
        <taxon>Rhipicephalus</taxon>
        <taxon>Rhipicephalus</taxon>
    </lineage>
</organism>
<protein>
    <submittedName>
        <fullName evidence="2">Uncharacterized protein</fullName>
    </submittedName>
</protein>
<sequence length="117" mass="12760">MKITLCFIIRATLVTLGIIVPLIERKPPALVVALPSPEPSPGLANSKQRHFLMPTKVRRPHARRSGPHGGIPMTADETRKYAEAMSQVGEVAKILKNYKHGARSGSTSSQNLRQGRA</sequence>
<dbReference type="AlphaFoldDB" id="A0A224Z1F9"/>
<name>A0A224Z1F9_9ACAR</name>
<evidence type="ECO:0000256" key="1">
    <source>
        <dbReference type="SAM" id="MobiDB-lite"/>
    </source>
</evidence>
<evidence type="ECO:0000313" key="2">
    <source>
        <dbReference type="EMBL" id="MAA20064.1"/>
    </source>
</evidence>